<proteinExistence type="inferred from homology"/>
<comment type="similarity">
    <text evidence="1">Belongs to the PAPS reductase family. CysH subfamily.</text>
</comment>
<dbReference type="PANTHER" id="PTHR46509:SF1">
    <property type="entry name" value="PHOSPHOADENOSINE PHOSPHOSULFATE REDUCTASE"/>
    <property type="match status" value="1"/>
</dbReference>
<evidence type="ECO:0000256" key="1">
    <source>
        <dbReference type="ARBA" id="ARBA00009732"/>
    </source>
</evidence>
<organism evidence="4 5">
    <name type="scientific">Namhaeicola litoreus</name>
    <dbReference type="NCBI Taxonomy" id="1052145"/>
    <lineage>
        <taxon>Bacteria</taxon>
        <taxon>Pseudomonadati</taxon>
        <taxon>Bacteroidota</taxon>
        <taxon>Flavobacteriia</taxon>
        <taxon>Flavobacteriales</taxon>
        <taxon>Flavobacteriaceae</taxon>
        <taxon>Namhaeicola</taxon>
    </lineage>
</organism>
<dbReference type="EMBL" id="JBHTMY010000003">
    <property type="protein sequence ID" value="MFD1315604.1"/>
    <property type="molecule type" value="Genomic_DNA"/>
</dbReference>
<comment type="caution">
    <text evidence="4">The sequence shown here is derived from an EMBL/GenBank/DDBJ whole genome shotgun (WGS) entry which is preliminary data.</text>
</comment>
<evidence type="ECO:0000259" key="3">
    <source>
        <dbReference type="Pfam" id="PF01507"/>
    </source>
</evidence>
<name>A0ABW3Y4D7_9FLAO</name>
<reference evidence="5" key="1">
    <citation type="journal article" date="2019" name="Int. J. Syst. Evol. Microbiol.">
        <title>The Global Catalogue of Microorganisms (GCM) 10K type strain sequencing project: providing services to taxonomists for standard genome sequencing and annotation.</title>
        <authorList>
            <consortium name="The Broad Institute Genomics Platform"/>
            <consortium name="The Broad Institute Genome Sequencing Center for Infectious Disease"/>
            <person name="Wu L."/>
            <person name="Ma J."/>
        </authorList>
    </citation>
    <scope>NUCLEOTIDE SEQUENCE [LARGE SCALE GENOMIC DNA]</scope>
    <source>
        <strain evidence="5">CCUG 61485</strain>
    </source>
</reference>
<dbReference type="Pfam" id="PF01507">
    <property type="entry name" value="PAPS_reduct"/>
    <property type="match status" value="1"/>
</dbReference>
<comment type="pathway">
    <text evidence="2">Sulfur metabolism; hydrogen sulfide biosynthesis; sulfite from sulfate.</text>
</comment>
<dbReference type="InterPro" id="IPR014729">
    <property type="entry name" value="Rossmann-like_a/b/a_fold"/>
</dbReference>
<gene>
    <name evidence="4" type="ORF">ACFQ39_08260</name>
</gene>
<protein>
    <submittedName>
        <fullName evidence="4">Phosphoadenosine phosphosulfate reductase family protein</fullName>
    </submittedName>
</protein>
<dbReference type="RefSeq" id="WP_377177935.1">
    <property type="nucleotide sequence ID" value="NZ_JBHTMY010000003.1"/>
</dbReference>
<dbReference type="InterPro" id="IPR002500">
    <property type="entry name" value="PAPS_reduct_dom"/>
</dbReference>
<evidence type="ECO:0000313" key="4">
    <source>
        <dbReference type="EMBL" id="MFD1315604.1"/>
    </source>
</evidence>
<sequence length="209" mass="24299">MKPNFSYIDLSILNAELREKDPFEIIKWAIDSAKRPILTTNFGPYSASLIHAVNSIKKDIEVVWVDTGYNTPQTYKYANKLINRFNLNMQIFVPKTTTAFRDVVYGIPEVGTEAHKQFTKEVKLEPFKRALSQIAPDVWFTNIRKGQTEHRDSLDIVTMTKDGILKVSPFFYWNDTEIELYLKANELPNELKYFDPTKVFLNRECGIHL</sequence>
<keyword evidence="5" id="KW-1185">Reference proteome</keyword>
<dbReference type="Gene3D" id="3.40.50.620">
    <property type="entry name" value="HUPs"/>
    <property type="match status" value="1"/>
</dbReference>
<dbReference type="PANTHER" id="PTHR46509">
    <property type="entry name" value="PHOSPHOADENOSINE PHOSPHOSULFATE REDUCTASE"/>
    <property type="match status" value="1"/>
</dbReference>
<dbReference type="Proteomes" id="UP001597201">
    <property type="component" value="Unassembled WGS sequence"/>
</dbReference>
<evidence type="ECO:0000256" key="2">
    <source>
        <dbReference type="ARBA" id="ARBA00024327"/>
    </source>
</evidence>
<evidence type="ECO:0000313" key="5">
    <source>
        <dbReference type="Proteomes" id="UP001597201"/>
    </source>
</evidence>
<feature type="domain" description="Phosphoadenosine phosphosulphate reductase" evidence="3">
    <location>
        <begin position="36"/>
        <end position="188"/>
    </location>
</feature>
<dbReference type="SUPFAM" id="SSF52402">
    <property type="entry name" value="Adenine nucleotide alpha hydrolases-like"/>
    <property type="match status" value="1"/>
</dbReference>
<accession>A0ABW3Y4D7</accession>